<dbReference type="Proteomes" id="UP000681356">
    <property type="component" value="Unassembled WGS sequence"/>
</dbReference>
<evidence type="ECO:0000313" key="2">
    <source>
        <dbReference type="Proteomes" id="UP000681356"/>
    </source>
</evidence>
<protein>
    <submittedName>
        <fullName evidence="1">Uncharacterized protein</fullName>
    </submittedName>
</protein>
<keyword evidence="2" id="KW-1185">Reference proteome</keyword>
<dbReference type="AlphaFoldDB" id="A0A8J8B639"/>
<sequence>MNGTDVLLNDMLRHLDSLELQERLTRLHDLTVTLLDRLGYELAHHATNEQARTAFILSSELRKRIALDRAGD</sequence>
<proteinExistence type="predicted"/>
<dbReference type="EMBL" id="JAGTUU010000001">
    <property type="protein sequence ID" value="MBS0122927.1"/>
    <property type="molecule type" value="Genomic_DNA"/>
</dbReference>
<reference evidence="1" key="1">
    <citation type="submission" date="2021-04" db="EMBL/GenBank/DDBJ databases">
        <authorList>
            <person name="Yoon J."/>
        </authorList>
    </citation>
    <scope>NUCLEOTIDE SEQUENCE</scope>
    <source>
        <strain evidence="1">KMU-90</strain>
    </source>
</reference>
<organism evidence="1 2">
    <name type="scientific">Thetidibacter halocola</name>
    <dbReference type="NCBI Taxonomy" id="2827239"/>
    <lineage>
        <taxon>Bacteria</taxon>
        <taxon>Pseudomonadati</taxon>
        <taxon>Pseudomonadota</taxon>
        <taxon>Alphaproteobacteria</taxon>
        <taxon>Rhodobacterales</taxon>
        <taxon>Roseobacteraceae</taxon>
        <taxon>Thetidibacter</taxon>
    </lineage>
</organism>
<accession>A0A8J8B639</accession>
<gene>
    <name evidence="1" type="ORF">KB874_02180</name>
</gene>
<dbReference type="RefSeq" id="WP_212534893.1">
    <property type="nucleotide sequence ID" value="NZ_JAGTUU010000001.1"/>
</dbReference>
<name>A0A8J8B639_9RHOB</name>
<comment type="caution">
    <text evidence="1">The sequence shown here is derived from an EMBL/GenBank/DDBJ whole genome shotgun (WGS) entry which is preliminary data.</text>
</comment>
<evidence type="ECO:0000313" key="1">
    <source>
        <dbReference type="EMBL" id="MBS0122927.1"/>
    </source>
</evidence>